<dbReference type="GO" id="GO:0006633">
    <property type="term" value="P:fatty acid biosynthetic process"/>
    <property type="evidence" value="ECO:0007669"/>
    <property type="project" value="TreeGrafter"/>
</dbReference>
<dbReference type="EMBL" id="VIGB01000001">
    <property type="protein sequence ID" value="TQF08106.1"/>
    <property type="molecule type" value="Genomic_DNA"/>
</dbReference>
<gene>
    <name evidence="6" type="ORF">E6W39_00855</name>
</gene>
<proteinExistence type="predicted"/>
<protein>
    <submittedName>
        <fullName evidence="6">SDR family NAD(P)-dependent oxidoreductase</fullName>
    </submittedName>
</protein>
<dbReference type="GO" id="GO:0004312">
    <property type="term" value="F:fatty acid synthase activity"/>
    <property type="evidence" value="ECO:0007669"/>
    <property type="project" value="TreeGrafter"/>
</dbReference>
<dbReference type="InterPro" id="IPR013968">
    <property type="entry name" value="PKS_KR"/>
</dbReference>
<dbReference type="CDD" id="cd08952">
    <property type="entry name" value="KR_1_SDR_x"/>
    <property type="match status" value="1"/>
</dbReference>
<evidence type="ECO:0000256" key="2">
    <source>
        <dbReference type="ARBA" id="ARBA00022553"/>
    </source>
</evidence>
<dbReference type="PROSITE" id="PS00012">
    <property type="entry name" value="PHOSPHOPANTETHEINE"/>
    <property type="match status" value="1"/>
</dbReference>
<dbReference type="Pfam" id="PF08659">
    <property type="entry name" value="KR"/>
    <property type="match status" value="1"/>
</dbReference>
<evidence type="ECO:0000256" key="3">
    <source>
        <dbReference type="ARBA" id="ARBA00022679"/>
    </source>
</evidence>
<evidence type="ECO:0000313" key="7">
    <source>
        <dbReference type="Proteomes" id="UP000319103"/>
    </source>
</evidence>
<keyword evidence="1" id="KW-0596">Phosphopantetheine</keyword>
<dbReference type="Pfam" id="PF00550">
    <property type="entry name" value="PP-binding"/>
    <property type="match status" value="1"/>
</dbReference>
<dbReference type="SMART" id="SM01294">
    <property type="entry name" value="PKS_PP_betabranch"/>
    <property type="match status" value="1"/>
</dbReference>
<dbReference type="GO" id="GO:0031177">
    <property type="term" value="F:phosphopantetheine binding"/>
    <property type="evidence" value="ECO:0007669"/>
    <property type="project" value="InterPro"/>
</dbReference>
<dbReference type="InterPro" id="IPR020806">
    <property type="entry name" value="PKS_PP-bd"/>
</dbReference>
<name>A0A540WGF0_9ACTN</name>
<feature type="domain" description="Carrier" evidence="5">
    <location>
        <begin position="314"/>
        <end position="389"/>
    </location>
</feature>
<organism evidence="6 7">
    <name type="scientific">Kitasatospora acidiphila</name>
    <dbReference type="NCBI Taxonomy" id="2567942"/>
    <lineage>
        <taxon>Bacteria</taxon>
        <taxon>Bacillati</taxon>
        <taxon>Actinomycetota</taxon>
        <taxon>Actinomycetes</taxon>
        <taxon>Kitasatosporales</taxon>
        <taxon>Streptomycetaceae</taxon>
        <taxon>Kitasatospora</taxon>
    </lineage>
</organism>
<dbReference type="Gene3D" id="1.10.1200.10">
    <property type="entry name" value="ACP-like"/>
    <property type="match status" value="1"/>
</dbReference>
<dbReference type="RefSeq" id="WP_141631767.1">
    <property type="nucleotide sequence ID" value="NZ_VIGB01000001.1"/>
</dbReference>
<dbReference type="GO" id="GO:0017000">
    <property type="term" value="P:antibiotic biosynthetic process"/>
    <property type="evidence" value="ECO:0007669"/>
    <property type="project" value="UniProtKB-ARBA"/>
</dbReference>
<dbReference type="InterPro" id="IPR050091">
    <property type="entry name" value="PKS_NRPS_Biosynth_Enz"/>
</dbReference>
<dbReference type="PANTHER" id="PTHR43775:SF51">
    <property type="entry name" value="INACTIVE PHENOLPHTHIOCEROL SYNTHESIS POLYKETIDE SYNTHASE TYPE I PKS1-RELATED"/>
    <property type="match status" value="1"/>
</dbReference>
<dbReference type="FunFam" id="1.10.1200.10:FF:000007">
    <property type="entry name" value="Probable polyketide synthase pks17"/>
    <property type="match status" value="1"/>
</dbReference>
<evidence type="ECO:0000313" key="6">
    <source>
        <dbReference type="EMBL" id="TQF08106.1"/>
    </source>
</evidence>
<keyword evidence="7" id="KW-1185">Reference proteome</keyword>
<dbReference type="SMART" id="SM00822">
    <property type="entry name" value="PKS_KR"/>
    <property type="match status" value="1"/>
</dbReference>
<keyword evidence="4" id="KW-0511">Multifunctional enzyme</keyword>
<keyword evidence="2" id="KW-0597">Phosphoprotein</keyword>
<keyword evidence="3" id="KW-0808">Transferase</keyword>
<dbReference type="InterPro" id="IPR036736">
    <property type="entry name" value="ACP-like_sf"/>
</dbReference>
<accession>A0A540WGF0</accession>
<dbReference type="InterPro" id="IPR009081">
    <property type="entry name" value="PP-bd_ACP"/>
</dbReference>
<dbReference type="InterPro" id="IPR036291">
    <property type="entry name" value="NAD(P)-bd_dom_sf"/>
</dbReference>
<dbReference type="InterPro" id="IPR006162">
    <property type="entry name" value="Ppantetheine_attach_site"/>
</dbReference>
<reference evidence="6 7" key="1">
    <citation type="submission" date="2019-06" db="EMBL/GenBank/DDBJ databases">
        <title>Description of Kitasatospora acidophila sp. nov. isolated from pine grove soil, and reclassification of Streptomyces novaecaesareae to Kitasatospora novaeceasareae comb. nov.</title>
        <authorList>
            <person name="Kim M.J."/>
        </authorList>
    </citation>
    <scope>NUCLEOTIDE SEQUENCE [LARGE SCALE GENOMIC DNA]</scope>
    <source>
        <strain evidence="6 7">MMS16-CNU292</strain>
    </source>
</reference>
<evidence type="ECO:0000256" key="4">
    <source>
        <dbReference type="ARBA" id="ARBA00023268"/>
    </source>
</evidence>
<dbReference type="OrthoDB" id="9778690at2"/>
<sequence length="483" mass="50138">MSGTFARRLVRAPGADRAVPAHEWQPSGTVLVTGGTGALGGHVARWLAGNGAQHLLLVSRRGLQAPGADELSAELTALGAEVTIAACDIADRDALSALLDGIPAEHPLTAVVHTAGDGSSALLDDCGLDDLAGVVRAKVAGAVNLDDLLGDRELDAFVLFSSNAGVWGSGGQGAYAAANAFLDALAERRKLEGRPALSVAWGAWAGSGMAADEAVAEQLRRRGVLEMSPALAVALLVQAVGEEAACLTVADVDWERFAPAFTSVRRSALISRIPEAARALEPAEGANGDASQDEDRAQQLRDRLAAAIPAEQRRILVELVREHVAAVLGHASTSSVEPTAAFSELGFDSLSAVRLRNQLNAATGQRLPATAVFDYPTTAALSDYLLTCLVDGEASPDSFVLAELDKLDPLIATASTDQSGSRRIEARLEALLARIRESRGGSALSGRAGGTDADTDPGLVLDQLDAATPDEILNFIDQQFGRS</sequence>
<dbReference type="PROSITE" id="PS50075">
    <property type="entry name" value="CARRIER"/>
    <property type="match status" value="1"/>
</dbReference>
<dbReference type="Proteomes" id="UP000319103">
    <property type="component" value="Unassembled WGS sequence"/>
</dbReference>
<dbReference type="SUPFAM" id="SSF47336">
    <property type="entry name" value="ACP-like"/>
    <property type="match status" value="1"/>
</dbReference>
<evidence type="ECO:0000259" key="5">
    <source>
        <dbReference type="PROSITE" id="PS50075"/>
    </source>
</evidence>
<dbReference type="SUPFAM" id="SSF51735">
    <property type="entry name" value="NAD(P)-binding Rossmann-fold domains"/>
    <property type="match status" value="1"/>
</dbReference>
<comment type="caution">
    <text evidence="6">The sequence shown here is derived from an EMBL/GenBank/DDBJ whole genome shotgun (WGS) entry which is preliminary data.</text>
</comment>
<dbReference type="SMART" id="SM00823">
    <property type="entry name" value="PKS_PP"/>
    <property type="match status" value="1"/>
</dbReference>
<dbReference type="AlphaFoldDB" id="A0A540WGF0"/>
<evidence type="ECO:0000256" key="1">
    <source>
        <dbReference type="ARBA" id="ARBA00022450"/>
    </source>
</evidence>
<dbReference type="Gene3D" id="3.40.50.720">
    <property type="entry name" value="NAD(P)-binding Rossmann-like Domain"/>
    <property type="match status" value="1"/>
</dbReference>
<dbReference type="InterPro" id="IPR057326">
    <property type="entry name" value="KR_dom"/>
</dbReference>
<dbReference type="PANTHER" id="PTHR43775">
    <property type="entry name" value="FATTY ACID SYNTHASE"/>
    <property type="match status" value="1"/>
</dbReference>